<sequence length="300" mass="35630">DYKMYEKEMEIKFTRDNGKTTCDYFLSDNRKFGSENVKDICVKFKILYNIIHEKRQKYSSFVDDKDFSYLNYWLNEHSRNATSSNNVTVKEFQMKMDSIEYTFNTVTLDKKLYDIKNEDFNNMILLSHLENEYSEIYSKIKSHTEDAKIICIRYFQDLINSYNQGIIQCPHDNTPFCKALNHFKGEYEKLFFGVYGMTEKCVDRDLLHLPKYNDVSQGNKKTTVAVSVLGPTFGTLFTFFFFYMITPFRQWIHARIGKNKETQSNIYEQNNESFLNSSDKKNINFDENPYHISYDSGVNF</sequence>
<name>A0A1A8X9P6_PLAOA</name>
<dbReference type="InterPro" id="IPR008780">
    <property type="entry name" value="Plasmodium_Vir"/>
</dbReference>
<evidence type="ECO:0000256" key="1">
    <source>
        <dbReference type="SAM" id="Phobius"/>
    </source>
</evidence>
<proteinExistence type="predicted"/>
<accession>A0A1A8X9P6</accession>
<keyword evidence="1" id="KW-0472">Membrane</keyword>
<dbReference type="Pfam" id="PF05795">
    <property type="entry name" value="Plasmodium_Vir"/>
    <property type="match status" value="1"/>
</dbReference>
<evidence type="ECO:0000313" key="2">
    <source>
        <dbReference type="EMBL" id="SBT01969.1"/>
    </source>
</evidence>
<gene>
    <name evidence="2" type="ORF">POVCU1_071450</name>
</gene>
<keyword evidence="1" id="KW-1133">Transmembrane helix</keyword>
<protein>
    <submittedName>
        <fullName evidence="2">PIR Superfamily Protein</fullName>
    </submittedName>
</protein>
<organism evidence="2 3">
    <name type="scientific">Plasmodium ovale curtisi</name>
    <dbReference type="NCBI Taxonomy" id="864141"/>
    <lineage>
        <taxon>Eukaryota</taxon>
        <taxon>Sar</taxon>
        <taxon>Alveolata</taxon>
        <taxon>Apicomplexa</taxon>
        <taxon>Aconoidasida</taxon>
        <taxon>Haemosporida</taxon>
        <taxon>Plasmodiidae</taxon>
        <taxon>Plasmodium</taxon>
        <taxon>Plasmodium (Plasmodium)</taxon>
    </lineage>
</organism>
<evidence type="ECO:0000313" key="3">
    <source>
        <dbReference type="Proteomes" id="UP000078546"/>
    </source>
</evidence>
<reference evidence="3" key="1">
    <citation type="submission" date="2016-05" db="EMBL/GenBank/DDBJ databases">
        <authorList>
            <person name="Naeem Raeece"/>
        </authorList>
    </citation>
    <scope>NUCLEOTIDE SEQUENCE [LARGE SCALE GENOMIC DNA]</scope>
</reference>
<keyword evidence="1" id="KW-0812">Transmembrane</keyword>
<dbReference type="AlphaFoldDB" id="A0A1A8X9P6"/>
<dbReference type="Proteomes" id="UP000078546">
    <property type="component" value="Unassembled WGS sequence"/>
</dbReference>
<feature type="non-terminal residue" evidence="2">
    <location>
        <position position="1"/>
    </location>
</feature>
<dbReference type="EMBL" id="FLQV01002940">
    <property type="protein sequence ID" value="SBT01969.1"/>
    <property type="molecule type" value="Genomic_DNA"/>
</dbReference>
<feature type="transmembrane region" description="Helical" evidence="1">
    <location>
        <begin position="224"/>
        <end position="245"/>
    </location>
</feature>